<dbReference type="Proteomes" id="UP000265443">
    <property type="component" value="Unassembled WGS sequence"/>
</dbReference>
<reference evidence="1 2" key="1">
    <citation type="submission" date="2018-08" db="EMBL/GenBank/DDBJ databases">
        <title>Meiothermus hypogaeus DSM 23238 genome sequencing project.</title>
        <authorList>
            <person name="Da Costa M.S."/>
            <person name="Albuquerque L."/>
            <person name="Raposo P."/>
            <person name="Froufe H.J.C."/>
            <person name="Barroso C.S."/>
            <person name="Egas C."/>
        </authorList>
    </citation>
    <scope>NUCLEOTIDE SEQUENCE [LARGE SCALE GENOMIC DNA]</scope>
    <source>
        <strain evidence="1 2">DSM 23238</strain>
    </source>
</reference>
<evidence type="ECO:0000313" key="1">
    <source>
        <dbReference type="EMBL" id="RIH81020.1"/>
    </source>
</evidence>
<keyword evidence="2" id="KW-1185">Reference proteome</keyword>
<protein>
    <recommendedName>
        <fullName evidence="3">Transposase IS116/IS110/IS902 family protein</fullName>
    </recommendedName>
</protein>
<accession>A0ABX9MVP9</accession>
<comment type="caution">
    <text evidence="1">The sequence shown here is derived from an EMBL/GenBank/DDBJ whole genome shotgun (WGS) entry which is preliminary data.</text>
</comment>
<dbReference type="EMBL" id="QWKY01000001">
    <property type="protein sequence ID" value="RIH81020.1"/>
    <property type="molecule type" value="Genomic_DNA"/>
</dbReference>
<gene>
    <name evidence="1" type="ORF">Mhypo_00060</name>
</gene>
<proteinExistence type="predicted"/>
<sequence length="82" mass="9516">MAPVYRGSGQVGRVCVNPGGNRRLNHVLHLAVLTRIRLNQRGFRDYFLRKRQEGKTPREALRLLNTYLAREVYRVLKAQVKA</sequence>
<organism evidence="1 2">
    <name type="scientific">Meiothermus hypogaeus</name>
    <dbReference type="NCBI Taxonomy" id="884155"/>
    <lineage>
        <taxon>Bacteria</taxon>
        <taxon>Thermotogati</taxon>
        <taxon>Deinococcota</taxon>
        <taxon>Deinococci</taxon>
        <taxon>Thermales</taxon>
        <taxon>Thermaceae</taxon>
        <taxon>Meiothermus</taxon>
    </lineage>
</organism>
<evidence type="ECO:0000313" key="2">
    <source>
        <dbReference type="Proteomes" id="UP000265443"/>
    </source>
</evidence>
<name>A0ABX9MVP9_9DEIN</name>
<evidence type="ECO:0008006" key="3">
    <source>
        <dbReference type="Google" id="ProtNLM"/>
    </source>
</evidence>